<protein>
    <submittedName>
        <fullName evidence="1">Uncharacterized protein</fullName>
    </submittedName>
</protein>
<sequence>MPSNPASNLGMPIGSITTAFPSDLTFRAEGLYQILGNTSQATHPGIGVRVGDEDLVIPYRIHHEGDEQGCLQLNGLQRVMYSCIMTRHHDGHVRQRQLQQILPVPEPWVVPFVMQLTGEYVIEVLDTCETHLLALNPELYGAFIRDNPKYFKALQDRMISYWDCYYRHLYKRRQSYVGFRLFEHFRKLANG</sequence>
<evidence type="ECO:0000313" key="2">
    <source>
        <dbReference type="Proteomes" id="UP000325375"/>
    </source>
</evidence>
<gene>
    <name evidence="1" type="ORF">PS718_04018</name>
</gene>
<dbReference type="EMBL" id="CABVHX010000020">
    <property type="protein sequence ID" value="VVO18494.1"/>
    <property type="molecule type" value="Genomic_DNA"/>
</dbReference>
<proteinExistence type="predicted"/>
<reference evidence="1 2" key="1">
    <citation type="submission" date="2019-09" db="EMBL/GenBank/DDBJ databases">
        <authorList>
            <person name="Chandra G."/>
            <person name="Truman W A."/>
        </authorList>
    </citation>
    <scope>NUCLEOTIDE SEQUENCE [LARGE SCALE GENOMIC DNA]</scope>
    <source>
        <strain evidence="1">PS718</strain>
    </source>
</reference>
<organism evidence="1 2">
    <name type="scientific">Pseudomonas fluorescens</name>
    <dbReference type="NCBI Taxonomy" id="294"/>
    <lineage>
        <taxon>Bacteria</taxon>
        <taxon>Pseudomonadati</taxon>
        <taxon>Pseudomonadota</taxon>
        <taxon>Gammaproteobacteria</taxon>
        <taxon>Pseudomonadales</taxon>
        <taxon>Pseudomonadaceae</taxon>
        <taxon>Pseudomonas</taxon>
    </lineage>
</organism>
<dbReference type="Proteomes" id="UP000325375">
    <property type="component" value="Unassembled WGS sequence"/>
</dbReference>
<dbReference type="AlphaFoldDB" id="A0A5E7E291"/>
<name>A0A5E7E291_PSEFL</name>
<evidence type="ECO:0000313" key="1">
    <source>
        <dbReference type="EMBL" id="VVO18494.1"/>
    </source>
</evidence>
<accession>A0A5E7E291</accession>